<gene>
    <name evidence="1" type="ORF">MENT_LOCUS17901</name>
</gene>
<comment type="caution">
    <text evidence="1">The sequence shown here is derived from an EMBL/GenBank/DDBJ whole genome shotgun (WGS) entry which is preliminary data.</text>
</comment>
<protein>
    <submittedName>
        <fullName evidence="1">Uncharacterized protein</fullName>
    </submittedName>
</protein>
<proteinExistence type="predicted"/>
<dbReference type="Proteomes" id="UP000580250">
    <property type="component" value="Unassembled WGS sequence"/>
</dbReference>
<organism evidence="1 2">
    <name type="scientific">Meloidogyne enterolobii</name>
    <name type="common">Root-knot nematode worm</name>
    <name type="synonym">Meloidogyne mayaguensis</name>
    <dbReference type="NCBI Taxonomy" id="390850"/>
    <lineage>
        <taxon>Eukaryota</taxon>
        <taxon>Metazoa</taxon>
        <taxon>Ecdysozoa</taxon>
        <taxon>Nematoda</taxon>
        <taxon>Chromadorea</taxon>
        <taxon>Rhabditida</taxon>
        <taxon>Tylenchina</taxon>
        <taxon>Tylenchomorpha</taxon>
        <taxon>Tylenchoidea</taxon>
        <taxon>Meloidogynidae</taxon>
        <taxon>Meloidogyninae</taxon>
        <taxon>Meloidogyne</taxon>
    </lineage>
</organism>
<name>A0A6V7UVK5_MELEN</name>
<accession>A0A6V7UVK5</accession>
<evidence type="ECO:0000313" key="1">
    <source>
        <dbReference type="EMBL" id="CAD2166534.1"/>
    </source>
</evidence>
<evidence type="ECO:0000313" key="2">
    <source>
        <dbReference type="Proteomes" id="UP000580250"/>
    </source>
</evidence>
<dbReference type="InterPro" id="IPR043136">
    <property type="entry name" value="B30.2/SPRY_sf"/>
</dbReference>
<dbReference type="Gene3D" id="2.60.120.920">
    <property type="match status" value="1"/>
</dbReference>
<sequence length="253" mass="28462">MAVSSNSDFNKTVVQIKNKWSEIGMKCCENQCINTNKHIGNCIEGNGFVNIISDENVKYIHCNEGNGRFDKIGCVTSRNKFNKPKEDCLNYSLFYFEIKCKIENVKRGGNCLGIGISNGYNVIQLFIDSAHICNAIETRFIDFKLPKTFSWNDGDIFGCGLVYPPTNNVNKFPYVFFTQNGKQIGKSVLVREDIGAGYALCAGLRRCSIEANFGNDLKTKPFIYNITEHVVSKEFYINSEGLMTLLPPECLEC</sequence>
<dbReference type="EMBL" id="CAJEWN010000118">
    <property type="protein sequence ID" value="CAD2166534.1"/>
    <property type="molecule type" value="Genomic_DNA"/>
</dbReference>
<dbReference type="AlphaFoldDB" id="A0A6V7UVK5"/>
<reference evidence="1 2" key="1">
    <citation type="submission" date="2020-08" db="EMBL/GenBank/DDBJ databases">
        <authorList>
            <person name="Koutsovoulos G."/>
            <person name="Danchin GJ E."/>
        </authorList>
    </citation>
    <scope>NUCLEOTIDE SEQUENCE [LARGE SCALE GENOMIC DNA]</scope>
</reference>